<dbReference type="InterPro" id="IPR007454">
    <property type="entry name" value="UPF0250_YbeD-like"/>
</dbReference>
<protein>
    <recommendedName>
        <fullName evidence="2">UPF0250 protein O1U_0676</fullName>
    </recommendedName>
</protein>
<proteinExistence type="inferred from homology"/>
<comment type="caution">
    <text evidence="3">The sequence shown here is derived from an EMBL/GenBank/DDBJ whole genome shotgun (WGS) entry which is preliminary data.</text>
</comment>
<dbReference type="NCBIfam" id="NF003447">
    <property type="entry name" value="PRK04998.1"/>
    <property type="match status" value="1"/>
</dbReference>
<evidence type="ECO:0000256" key="1">
    <source>
        <dbReference type="ARBA" id="ARBA00008460"/>
    </source>
</evidence>
<comment type="similarity">
    <text evidence="1 2">Belongs to the UPF0250 family.</text>
</comment>
<sequence>MVNSNFLDTKLKDLLKFPCLFTYKVIGDAKPELINLISNVIKCYVSGNYTTTIKPSTKGNYYAVSIRIVAASIEQIENLYKDFSEISIVRIVL</sequence>
<keyword evidence="4" id="KW-1185">Reference proteome</keyword>
<dbReference type="HAMAP" id="MF_00659">
    <property type="entry name" value="UPF0250"/>
    <property type="match status" value="1"/>
</dbReference>
<evidence type="ECO:0000256" key="2">
    <source>
        <dbReference type="HAMAP-Rule" id="MF_00659"/>
    </source>
</evidence>
<dbReference type="Proteomes" id="UP000053688">
    <property type="component" value="Unassembled WGS sequence"/>
</dbReference>
<dbReference type="Gene3D" id="3.30.70.260">
    <property type="match status" value="1"/>
</dbReference>
<dbReference type="EMBL" id="AMSD01000002">
    <property type="protein sequence ID" value="EPE37376.1"/>
    <property type="molecule type" value="Genomic_DNA"/>
</dbReference>
<evidence type="ECO:0000313" key="4">
    <source>
        <dbReference type="Proteomes" id="UP000053688"/>
    </source>
</evidence>
<dbReference type="GO" id="GO:0005829">
    <property type="term" value="C:cytosol"/>
    <property type="evidence" value="ECO:0007669"/>
    <property type="project" value="TreeGrafter"/>
</dbReference>
<dbReference type="PANTHER" id="PTHR38036">
    <property type="entry name" value="UPF0250 PROTEIN YBED"/>
    <property type="match status" value="1"/>
</dbReference>
<dbReference type="Pfam" id="PF04359">
    <property type="entry name" value="DUF493"/>
    <property type="match status" value="1"/>
</dbReference>
<dbReference type="SUPFAM" id="SSF117991">
    <property type="entry name" value="YbeD/HP0495-like"/>
    <property type="match status" value="1"/>
</dbReference>
<dbReference type="RefSeq" id="WP_016504008.1">
    <property type="nucleotide sequence ID" value="NZ_AMSD01000002.1"/>
</dbReference>
<name>S3DZL5_9GAMM</name>
<dbReference type="PATRIC" id="fig|1236703.3.peg.691"/>
<organism evidence="3 4">
    <name type="scientific">Candidatus Photodesmus katoptron Akat1</name>
    <dbReference type="NCBI Taxonomy" id="1236703"/>
    <lineage>
        <taxon>Bacteria</taxon>
        <taxon>Pseudomonadati</taxon>
        <taxon>Pseudomonadota</taxon>
        <taxon>Gammaproteobacteria</taxon>
        <taxon>Vibrionales</taxon>
        <taxon>Vibrionaceae</taxon>
        <taxon>Candidatus Photodesmus</taxon>
    </lineage>
</organism>
<accession>S3DZL5</accession>
<gene>
    <name evidence="3" type="ORF">O1U_0676</name>
</gene>
<dbReference type="PANTHER" id="PTHR38036:SF1">
    <property type="entry name" value="UPF0250 PROTEIN YBED"/>
    <property type="match status" value="1"/>
</dbReference>
<reference evidence="3 4" key="1">
    <citation type="journal article" date="2014" name="Environ. Microbiol.">
        <title>Genomic signatures of obligate host dependence in the luminous bacterial symbiont of a vertebrate.</title>
        <authorList>
            <person name="Hendry T.A."/>
            <person name="de Wet J.R."/>
            <person name="Dunlap P.V."/>
        </authorList>
    </citation>
    <scope>NUCLEOTIDE SEQUENCE [LARGE SCALE GENOMIC DNA]</scope>
    <source>
        <strain evidence="3 4">Akat1</strain>
    </source>
</reference>
<dbReference type="InterPro" id="IPR027471">
    <property type="entry name" value="YbeD-like_sf"/>
</dbReference>
<evidence type="ECO:0000313" key="3">
    <source>
        <dbReference type="EMBL" id="EPE37376.1"/>
    </source>
</evidence>
<dbReference type="AlphaFoldDB" id="S3DZL5"/>